<comment type="similarity">
    <text evidence="1">Belongs to the mTERF family.</text>
</comment>
<dbReference type="GO" id="GO:0006353">
    <property type="term" value="P:DNA-templated transcription termination"/>
    <property type="evidence" value="ECO:0007669"/>
    <property type="project" value="UniProtKB-KW"/>
</dbReference>
<dbReference type="Proteomes" id="UP001428341">
    <property type="component" value="Unassembled WGS sequence"/>
</dbReference>
<keyword evidence="2" id="KW-0805">Transcription regulation</keyword>
<evidence type="ECO:0000256" key="3">
    <source>
        <dbReference type="ARBA" id="ARBA00022946"/>
    </source>
</evidence>
<organism evidence="4 5">
    <name type="scientific">Citrus x changshan-huyou</name>
    <dbReference type="NCBI Taxonomy" id="2935761"/>
    <lineage>
        <taxon>Eukaryota</taxon>
        <taxon>Viridiplantae</taxon>
        <taxon>Streptophyta</taxon>
        <taxon>Embryophyta</taxon>
        <taxon>Tracheophyta</taxon>
        <taxon>Spermatophyta</taxon>
        <taxon>Magnoliopsida</taxon>
        <taxon>eudicotyledons</taxon>
        <taxon>Gunneridae</taxon>
        <taxon>Pentapetalae</taxon>
        <taxon>rosids</taxon>
        <taxon>malvids</taxon>
        <taxon>Sapindales</taxon>
        <taxon>Rutaceae</taxon>
        <taxon>Aurantioideae</taxon>
        <taxon>Citrus</taxon>
    </lineage>
</organism>
<name>A0AAP0M4V3_9ROSI</name>
<dbReference type="GO" id="GO:0003676">
    <property type="term" value="F:nucleic acid binding"/>
    <property type="evidence" value="ECO:0007669"/>
    <property type="project" value="InterPro"/>
</dbReference>
<comment type="caution">
    <text evidence="4">The sequence shown here is derived from an EMBL/GenBank/DDBJ whole genome shotgun (WGS) entry which is preliminary data.</text>
</comment>
<keyword evidence="2" id="KW-0806">Transcription termination</keyword>
<dbReference type="PANTHER" id="PTHR13068:SF23">
    <property type="entry name" value="TRANSCRIPTION TERMINATION FACTOR MTERF15, MITOCHONDRIAL"/>
    <property type="match status" value="1"/>
</dbReference>
<protein>
    <submittedName>
        <fullName evidence="4">Uncharacterized protein</fullName>
    </submittedName>
</protein>
<dbReference type="InterPro" id="IPR038538">
    <property type="entry name" value="MTERF_sf"/>
</dbReference>
<evidence type="ECO:0000313" key="4">
    <source>
        <dbReference type="EMBL" id="KAK9198766.1"/>
    </source>
</evidence>
<dbReference type="Pfam" id="PF02536">
    <property type="entry name" value="mTERF"/>
    <property type="match status" value="2"/>
</dbReference>
<gene>
    <name evidence="4" type="ORF">WN944_013952</name>
</gene>
<dbReference type="Gene3D" id="1.25.70.10">
    <property type="entry name" value="Transcription termination factor 3, mitochondrial"/>
    <property type="match status" value="1"/>
</dbReference>
<dbReference type="SMART" id="SM00733">
    <property type="entry name" value="Mterf"/>
    <property type="match status" value="6"/>
</dbReference>
<reference evidence="4 5" key="1">
    <citation type="submission" date="2024-05" db="EMBL/GenBank/DDBJ databases">
        <title>Haplotype-resolved chromosome-level genome assembly of Huyou (Citrus changshanensis).</title>
        <authorList>
            <person name="Miao C."/>
            <person name="Chen W."/>
            <person name="Wu Y."/>
            <person name="Wang L."/>
            <person name="Zhao S."/>
            <person name="Grierson D."/>
            <person name="Xu C."/>
            <person name="Chen K."/>
        </authorList>
    </citation>
    <scope>NUCLEOTIDE SEQUENCE [LARGE SCALE GENOMIC DNA]</scope>
    <source>
        <strain evidence="4">01-14</strain>
        <tissue evidence="4">Leaf</tissue>
    </source>
</reference>
<evidence type="ECO:0000313" key="5">
    <source>
        <dbReference type="Proteomes" id="UP001428341"/>
    </source>
</evidence>
<dbReference type="AlphaFoldDB" id="A0AAP0M4V3"/>
<dbReference type="InterPro" id="IPR003690">
    <property type="entry name" value="MTERF"/>
</dbReference>
<keyword evidence="2" id="KW-0804">Transcription</keyword>
<evidence type="ECO:0000256" key="2">
    <source>
        <dbReference type="ARBA" id="ARBA00022472"/>
    </source>
</evidence>
<dbReference type="PANTHER" id="PTHR13068">
    <property type="entry name" value="CGI-12 PROTEIN-RELATED"/>
    <property type="match status" value="1"/>
</dbReference>
<keyword evidence="5" id="KW-1185">Reference proteome</keyword>
<accession>A0AAP0M4V3</accession>
<evidence type="ECO:0000256" key="1">
    <source>
        <dbReference type="ARBA" id="ARBA00007692"/>
    </source>
</evidence>
<keyword evidence="3" id="KW-0809">Transit peptide</keyword>
<proteinExistence type="inferred from homology"/>
<dbReference type="EMBL" id="JBCGBO010000005">
    <property type="protein sequence ID" value="KAK9198766.1"/>
    <property type="molecule type" value="Genomic_DNA"/>
</dbReference>
<sequence length="514" mass="59371">MNNHLFVLCSELLNYETFTGKYAVTIEPPVDTKSNTARKLLPSPMAFTLINRTTRHSVFAKNRFFFSTKPYNSQILKLSFSNEKTNYRMQISLANLLQRYGFPPSQLHSFISKNQFLLNSNNLNDLDKSLSILLSFKITQKSLVSLINDCPGVLDVQFLKKWEVGVLKFGDLCLSPLVVRNFLELSRRFEIDPDGVFQTMKVLKGLGFSEGTLNRVLEEFPRVILMNEGEVCRKIEFFEGIGISGEGIERIFSFFPGVIGFDVEDRLKPLLDEFCHWGFGEDMIRKEIVREPRVLSMELGEFSRCLELLRSLKCREPIKWKILGEGAFRAGFEVKLRVDCLCKHGLIRREAFKVLWKEPRVMTYRIEDIEKKIEFLVHRMKFNVDCLVEVPEFLGVNFDKHIVPRYNVIGYLRGKGGLGSEVGLKDLIKPSRLRFYNLYVKPYPECEKLYGRFSGGEVKSRHPVGLWKLFKPPSYPESKEDFSSVDMMGQHVHDMTTVLQVPVKEMALNVESTF</sequence>